<dbReference type="Gramene" id="ONIVA03G07340.1">
    <property type="protein sequence ID" value="ONIVA03G07340.1"/>
    <property type="gene ID" value="ONIVA03G07340"/>
</dbReference>
<dbReference type="EnsemblPlants" id="ONIVA03G07340.1">
    <property type="protein sequence ID" value="ONIVA03G07340.1"/>
    <property type="gene ID" value="ONIVA03G07340"/>
</dbReference>
<feature type="compositionally biased region" description="Low complexity" evidence="1">
    <location>
        <begin position="51"/>
        <end position="74"/>
    </location>
</feature>
<feature type="compositionally biased region" description="Pro residues" evidence="1">
    <location>
        <begin position="27"/>
        <end position="38"/>
    </location>
</feature>
<organism evidence="2">
    <name type="scientific">Oryza nivara</name>
    <name type="common">Indian wild rice</name>
    <name type="synonym">Oryza sativa f. spontanea</name>
    <dbReference type="NCBI Taxonomy" id="4536"/>
    <lineage>
        <taxon>Eukaryota</taxon>
        <taxon>Viridiplantae</taxon>
        <taxon>Streptophyta</taxon>
        <taxon>Embryophyta</taxon>
        <taxon>Tracheophyta</taxon>
        <taxon>Spermatophyta</taxon>
        <taxon>Magnoliopsida</taxon>
        <taxon>Liliopsida</taxon>
        <taxon>Poales</taxon>
        <taxon>Poaceae</taxon>
        <taxon>BOP clade</taxon>
        <taxon>Oryzoideae</taxon>
        <taxon>Oryzeae</taxon>
        <taxon>Oryzinae</taxon>
        <taxon>Oryza</taxon>
    </lineage>
</organism>
<feature type="region of interest" description="Disordered" evidence="1">
    <location>
        <begin position="26"/>
        <end position="108"/>
    </location>
</feature>
<protein>
    <submittedName>
        <fullName evidence="2">Uncharacterized protein</fullName>
    </submittedName>
</protein>
<dbReference type="OMA" id="FPNRIDY"/>
<dbReference type="Proteomes" id="UP000006591">
    <property type="component" value="Chromosome 3"/>
</dbReference>
<evidence type="ECO:0000313" key="2">
    <source>
        <dbReference type="EnsemblPlants" id="ONIVA03G07340.1"/>
    </source>
</evidence>
<accession>A0A0E0GI97</accession>
<proteinExistence type="predicted"/>
<keyword evidence="3" id="KW-1185">Reference proteome</keyword>
<dbReference type="AlphaFoldDB" id="A0A0E0GI97"/>
<evidence type="ECO:0000256" key="1">
    <source>
        <dbReference type="SAM" id="MobiDB-lite"/>
    </source>
</evidence>
<reference evidence="2" key="1">
    <citation type="submission" date="2015-04" db="UniProtKB">
        <authorList>
            <consortium name="EnsemblPlants"/>
        </authorList>
    </citation>
    <scope>IDENTIFICATION</scope>
    <source>
        <strain evidence="2">SL10</strain>
    </source>
</reference>
<name>A0A0E0GI97_ORYNI</name>
<sequence length="191" mass="20807">MDENGMDFPNRIDYRFRLGFFEMLSRTPPPPPSAPQPVAPTLLRRPQIPTPLSAASWPSAASALSSGSPRPSAGMFWEISPPPPPPPASGVRLAQDSTTHVSESTVPPRSFVDAVSGSQLQSACSPTTAASHIKAYDATPRIHAGRARMDRGQTSALVERERAFNPWPMARFKARRRRWKESRPLLGGVQG</sequence>
<reference evidence="2" key="2">
    <citation type="submission" date="2018-04" db="EMBL/GenBank/DDBJ databases">
        <title>OnivRS2 (Oryza nivara Reference Sequence Version 2).</title>
        <authorList>
            <person name="Zhang J."/>
            <person name="Kudrna D."/>
            <person name="Lee S."/>
            <person name="Talag J."/>
            <person name="Rajasekar S."/>
            <person name="Welchert J."/>
            <person name="Hsing Y.-I."/>
            <person name="Wing R.A."/>
        </authorList>
    </citation>
    <scope>NUCLEOTIDE SEQUENCE [LARGE SCALE GENOMIC DNA]</scope>
    <source>
        <strain evidence="2">SL10</strain>
    </source>
</reference>
<dbReference type="HOGENOM" id="CLU_1423593_0_0_1"/>
<evidence type="ECO:0000313" key="3">
    <source>
        <dbReference type="Proteomes" id="UP000006591"/>
    </source>
</evidence>
<feature type="compositionally biased region" description="Polar residues" evidence="1">
    <location>
        <begin position="95"/>
        <end position="107"/>
    </location>
</feature>